<keyword evidence="2" id="KW-1185">Reference proteome</keyword>
<dbReference type="InterPro" id="IPR041662">
    <property type="entry name" value="SusD-like_2"/>
</dbReference>
<dbReference type="RefSeq" id="WP_116847759.1">
    <property type="nucleotide sequence ID" value="NZ_QTJU01000004.1"/>
</dbReference>
<dbReference type="Proteomes" id="UP000261284">
    <property type="component" value="Unassembled WGS sequence"/>
</dbReference>
<gene>
    <name evidence="1" type="ORF">DXN05_13320</name>
</gene>
<sequence length="528" mass="57963">MKSKLLIMASVTAGMLLGAGCKKDFEQINTDPNHTTVDKMDFNFLFTSAQLITSGNSDANGYEDWRNNLIYSACMIQHLSSTTGYWDGDKYFYNASYNSAYWDNNYNNSFTNIVEVVEHTKTDPAKANFYNIARIFKAFMFQRITDMYGDCPYSQAGLGFISNITSPKYDKQQDIYNDLFKELQDAASKLDPAAANTVGKADLLYGGDVGKWKKFAYSEMVRLAMRLSKVDAANAQKWVQAAVAGGVMEGNGDNAILQHDANGGTPTPNGSGLILIGNDPTASRLSQTFVELLKANSDPRLSYLGTVCADPGVTGDMGDTTAAVQLGQPNGWDLSGSERDIVYAPNYPGVRDPASHDGTNKYSVVNRYTFSRLDAPTAFLTYGQTQLLLAEAASRGWISGTAADYYKNGVSASITQLVQMGAGPSGATADDYAKAHPLNDATALEQINNQYWIATFMDENESWANWRRSGYPTLTPVNYPNNNTNGTIPRRFTYPQGEPSTNAANYKDAVSRLTDGDKMTSRVWWDKQ</sequence>
<proteinExistence type="predicted"/>
<reference evidence="1 2" key="1">
    <citation type="submission" date="2018-08" db="EMBL/GenBank/DDBJ databases">
        <title>Chitinophagaceae sp. K23C18032701, a novel bacterium isolated from forest soil.</title>
        <authorList>
            <person name="Wang C."/>
        </authorList>
    </citation>
    <scope>NUCLEOTIDE SEQUENCE [LARGE SCALE GENOMIC DNA]</scope>
    <source>
        <strain evidence="1 2">K23C18032701</strain>
    </source>
</reference>
<dbReference type="InterPro" id="IPR011990">
    <property type="entry name" value="TPR-like_helical_dom_sf"/>
</dbReference>
<evidence type="ECO:0000313" key="1">
    <source>
        <dbReference type="EMBL" id="RFM27681.1"/>
    </source>
</evidence>
<dbReference type="AlphaFoldDB" id="A0A3E1NIH3"/>
<protein>
    <submittedName>
        <fullName evidence="1">SusD/RagB family nutrient-binding outer membrane lipoprotein</fullName>
    </submittedName>
</protein>
<dbReference type="PROSITE" id="PS51257">
    <property type="entry name" value="PROKAR_LIPOPROTEIN"/>
    <property type="match status" value="1"/>
</dbReference>
<dbReference type="Pfam" id="PF12771">
    <property type="entry name" value="SusD-like_2"/>
    <property type="match status" value="1"/>
</dbReference>
<dbReference type="Gene3D" id="1.25.40.390">
    <property type="match status" value="1"/>
</dbReference>
<name>A0A3E1NIH3_9BACT</name>
<keyword evidence="1" id="KW-0449">Lipoprotein</keyword>
<comment type="caution">
    <text evidence="1">The sequence shown here is derived from an EMBL/GenBank/DDBJ whole genome shotgun (WGS) entry which is preliminary data.</text>
</comment>
<organism evidence="1 2">
    <name type="scientific">Deminuibacter soli</name>
    <dbReference type="NCBI Taxonomy" id="2291815"/>
    <lineage>
        <taxon>Bacteria</taxon>
        <taxon>Pseudomonadati</taxon>
        <taxon>Bacteroidota</taxon>
        <taxon>Chitinophagia</taxon>
        <taxon>Chitinophagales</taxon>
        <taxon>Chitinophagaceae</taxon>
        <taxon>Deminuibacter</taxon>
    </lineage>
</organism>
<accession>A0A3E1NIH3</accession>
<dbReference type="OrthoDB" id="9766256at2"/>
<evidence type="ECO:0000313" key="2">
    <source>
        <dbReference type="Proteomes" id="UP000261284"/>
    </source>
</evidence>
<dbReference type="EMBL" id="QTJU01000004">
    <property type="protein sequence ID" value="RFM27681.1"/>
    <property type="molecule type" value="Genomic_DNA"/>
</dbReference>
<dbReference type="SUPFAM" id="SSF48452">
    <property type="entry name" value="TPR-like"/>
    <property type="match status" value="1"/>
</dbReference>